<name>A0AAN8TVW4_SOLBU</name>
<evidence type="ECO:0000313" key="1">
    <source>
        <dbReference type="EMBL" id="KAK6794610.1"/>
    </source>
</evidence>
<protein>
    <submittedName>
        <fullName evidence="1">Uncharacterized protein</fullName>
    </submittedName>
</protein>
<sequence length="37" mass="3966">MVSSITEAKQLKAPNACMLDLNDHPSLSLIAIKIVLS</sequence>
<reference evidence="1 2" key="1">
    <citation type="submission" date="2024-02" db="EMBL/GenBank/DDBJ databases">
        <title>de novo genome assembly of Solanum bulbocastanum strain 11H21.</title>
        <authorList>
            <person name="Hosaka A.J."/>
        </authorList>
    </citation>
    <scope>NUCLEOTIDE SEQUENCE [LARGE SCALE GENOMIC DNA]</scope>
    <source>
        <tissue evidence="1">Young leaves</tissue>
    </source>
</reference>
<dbReference type="Proteomes" id="UP001371456">
    <property type="component" value="Unassembled WGS sequence"/>
</dbReference>
<comment type="caution">
    <text evidence="1">The sequence shown here is derived from an EMBL/GenBank/DDBJ whole genome shotgun (WGS) entry which is preliminary data.</text>
</comment>
<evidence type="ECO:0000313" key="2">
    <source>
        <dbReference type="Proteomes" id="UP001371456"/>
    </source>
</evidence>
<organism evidence="1 2">
    <name type="scientific">Solanum bulbocastanum</name>
    <name type="common">Wild potato</name>
    <dbReference type="NCBI Taxonomy" id="147425"/>
    <lineage>
        <taxon>Eukaryota</taxon>
        <taxon>Viridiplantae</taxon>
        <taxon>Streptophyta</taxon>
        <taxon>Embryophyta</taxon>
        <taxon>Tracheophyta</taxon>
        <taxon>Spermatophyta</taxon>
        <taxon>Magnoliopsida</taxon>
        <taxon>eudicotyledons</taxon>
        <taxon>Gunneridae</taxon>
        <taxon>Pentapetalae</taxon>
        <taxon>asterids</taxon>
        <taxon>lamiids</taxon>
        <taxon>Solanales</taxon>
        <taxon>Solanaceae</taxon>
        <taxon>Solanoideae</taxon>
        <taxon>Solaneae</taxon>
        <taxon>Solanum</taxon>
    </lineage>
</organism>
<proteinExistence type="predicted"/>
<accession>A0AAN8TVW4</accession>
<keyword evidence="2" id="KW-1185">Reference proteome</keyword>
<dbReference type="AlphaFoldDB" id="A0AAN8TVW4"/>
<gene>
    <name evidence="1" type="ORF">RDI58_008063</name>
</gene>
<dbReference type="EMBL" id="JBANQN010000003">
    <property type="protein sequence ID" value="KAK6794610.1"/>
    <property type="molecule type" value="Genomic_DNA"/>
</dbReference>